<dbReference type="RefSeq" id="WP_009131972.1">
    <property type="nucleotide sequence ID" value="NZ_CABKRN010000005.1"/>
</dbReference>
<dbReference type="InterPro" id="IPR013783">
    <property type="entry name" value="Ig-like_fold"/>
</dbReference>
<dbReference type="GO" id="GO:0005975">
    <property type="term" value="P:carbohydrate metabolic process"/>
    <property type="evidence" value="ECO:0007669"/>
    <property type="project" value="TreeGrafter"/>
</dbReference>
<keyword evidence="1" id="KW-0378">Hydrolase</keyword>
<reference evidence="3 4" key="1">
    <citation type="submission" date="2018-08" db="EMBL/GenBank/DDBJ databases">
        <title>A genome reference for cultivated species of the human gut microbiota.</title>
        <authorList>
            <person name="Zou Y."/>
            <person name="Xue W."/>
            <person name="Luo G."/>
        </authorList>
    </citation>
    <scope>NUCLEOTIDE SEQUENCE [LARGE SCALE GENOMIC DNA]</scope>
    <source>
        <strain evidence="3 4">OM05-15BH</strain>
    </source>
</reference>
<dbReference type="Gene3D" id="2.60.40.10">
    <property type="entry name" value="Immunoglobulins"/>
    <property type="match status" value="1"/>
</dbReference>
<sequence length="491" mass="55104">MKKLFLSRMKVKSLITFLLLVHFLSISTLVEAKVQLPSVLSSNMVLQQQTDVKLWGKAKENSSVTIKTSWDNKTYKTTADKQGKWLLSVSTPTAGGPYEITFSDGEALTLKNILIGEVWFCSGQSNMEMPMSGFDRQPTQGTNDIITKAKASTPIRIYNTDSKDGRWVRQYSKTPQEDCKGEWLENTPVNVSHTSAAAYFFARYIQEVLEVPVGIIVSSLGGSKVEAWMSREAISPFKSIDLAILDNDEPVKNITATPCVLYNGKIAPFTNFTIKGFLWYQGESNRDNADLYQSLMPAFVKDLRSKWNIGEFPFYFVEIAPFNYEGADGTSAARMREVQQQNMKDISNSGMVTTLDIGHPVFIHPTDKETVGNRLALWALAQTYGRKGFGYATPIYKSMEISGNKIYINVDNAQRGLCPMWTPLEGFEIAGEDKVFYPAHAEIETKTTRLAVSCDKVQHPVAVRYAYKNYVKASVFNIYGIPVAPFRTDNW</sequence>
<evidence type="ECO:0000313" key="4">
    <source>
        <dbReference type="Proteomes" id="UP000260983"/>
    </source>
</evidence>
<dbReference type="AlphaFoldDB" id="A0A3E5BAN7"/>
<dbReference type="GO" id="GO:0001681">
    <property type="term" value="F:sialate O-acetylesterase activity"/>
    <property type="evidence" value="ECO:0007669"/>
    <property type="project" value="InterPro"/>
</dbReference>
<dbReference type="InterPro" id="IPR036514">
    <property type="entry name" value="SGNH_hydro_sf"/>
</dbReference>
<comment type="caution">
    <text evidence="3">The sequence shown here is derived from an EMBL/GenBank/DDBJ whole genome shotgun (WGS) entry which is preliminary data.</text>
</comment>
<dbReference type="InterPro" id="IPR039329">
    <property type="entry name" value="SIAE"/>
</dbReference>
<proteinExistence type="predicted"/>
<dbReference type="SUPFAM" id="SSF52266">
    <property type="entry name" value="SGNH hydrolase"/>
    <property type="match status" value="1"/>
</dbReference>
<accession>A0A3E5BAN7</accession>
<dbReference type="EMBL" id="QSUL01000008">
    <property type="protein sequence ID" value="RGN34657.1"/>
    <property type="molecule type" value="Genomic_DNA"/>
</dbReference>
<evidence type="ECO:0000313" key="3">
    <source>
        <dbReference type="EMBL" id="RGN34657.1"/>
    </source>
</evidence>
<name>A0A3E5BAN7_9BACE</name>
<dbReference type="PANTHER" id="PTHR22901:SF0">
    <property type="entry name" value="SIALATE O-ACETYLESTERASE"/>
    <property type="match status" value="1"/>
</dbReference>
<dbReference type="Proteomes" id="UP000260983">
    <property type="component" value="Unassembled WGS sequence"/>
</dbReference>
<dbReference type="PANTHER" id="PTHR22901">
    <property type="entry name" value="SIALATE O-ACETYLESTERASE"/>
    <property type="match status" value="1"/>
</dbReference>
<gene>
    <name evidence="3" type="ORF">DXB65_13135</name>
</gene>
<evidence type="ECO:0000259" key="2">
    <source>
        <dbReference type="Pfam" id="PF03629"/>
    </source>
</evidence>
<organism evidence="3 4">
    <name type="scientific">Bacteroides oleiciplenus</name>
    <dbReference type="NCBI Taxonomy" id="626931"/>
    <lineage>
        <taxon>Bacteria</taxon>
        <taxon>Pseudomonadati</taxon>
        <taxon>Bacteroidota</taxon>
        <taxon>Bacteroidia</taxon>
        <taxon>Bacteroidales</taxon>
        <taxon>Bacteroidaceae</taxon>
        <taxon>Bacteroides</taxon>
    </lineage>
</organism>
<evidence type="ECO:0000256" key="1">
    <source>
        <dbReference type="ARBA" id="ARBA00022801"/>
    </source>
</evidence>
<dbReference type="Gene3D" id="3.40.50.1110">
    <property type="entry name" value="SGNH hydrolase"/>
    <property type="match status" value="1"/>
</dbReference>
<protein>
    <submittedName>
        <fullName evidence="3">Sialate O-acetylesterase</fullName>
    </submittedName>
</protein>
<dbReference type="InterPro" id="IPR005181">
    <property type="entry name" value="SASA"/>
</dbReference>
<dbReference type="Pfam" id="PF03629">
    <property type="entry name" value="SASA"/>
    <property type="match status" value="1"/>
</dbReference>
<feature type="domain" description="Sialate O-acetylesterase" evidence="2">
    <location>
        <begin position="117"/>
        <end position="359"/>
    </location>
</feature>